<evidence type="ECO:0000256" key="2">
    <source>
        <dbReference type="ARBA" id="ARBA00023169"/>
    </source>
</evidence>
<organism evidence="5 6">
    <name type="scientific">Rhodovastum atsumiense</name>
    <dbReference type="NCBI Taxonomy" id="504468"/>
    <lineage>
        <taxon>Bacteria</taxon>
        <taxon>Pseudomonadati</taxon>
        <taxon>Pseudomonadota</taxon>
        <taxon>Alphaproteobacteria</taxon>
        <taxon>Acetobacterales</taxon>
        <taxon>Acetobacteraceae</taxon>
        <taxon>Rhodovastum</taxon>
    </lineage>
</organism>
<dbReference type="GO" id="GO:0016780">
    <property type="term" value="F:phosphotransferase activity, for other substituted phosphate groups"/>
    <property type="evidence" value="ECO:0007669"/>
    <property type="project" value="TreeGrafter"/>
</dbReference>
<feature type="domain" description="Bacterial sugar transferase" evidence="4">
    <location>
        <begin position="154"/>
        <end position="342"/>
    </location>
</feature>
<evidence type="ECO:0000313" key="6">
    <source>
        <dbReference type="Proteomes" id="UP000325255"/>
    </source>
</evidence>
<comment type="similarity">
    <text evidence="1">Belongs to the bacterial sugar transferase family.</text>
</comment>
<keyword evidence="6" id="KW-1185">Reference proteome</keyword>
<evidence type="ECO:0000256" key="3">
    <source>
        <dbReference type="SAM" id="Phobius"/>
    </source>
</evidence>
<proteinExistence type="inferred from homology"/>
<dbReference type="PANTHER" id="PTHR30576">
    <property type="entry name" value="COLANIC BIOSYNTHESIS UDP-GLUCOSE LIPID CARRIER TRANSFERASE"/>
    <property type="match status" value="1"/>
</dbReference>
<dbReference type="Pfam" id="PF02397">
    <property type="entry name" value="Bac_transf"/>
    <property type="match status" value="1"/>
</dbReference>
<dbReference type="Proteomes" id="UP000325255">
    <property type="component" value="Unassembled WGS sequence"/>
</dbReference>
<dbReference type="GO" id="GO:0000271">
    <property type="term" value="P:polysaccharide biosynthetic process"/>
    <property type="evidence" value="ECO:0007669"/>
    <property type="project" value="UniProtKB-KW"/>
</dbReference>
<dbReference type="OrthoDB" id="9808602at2"/>
<dbReference type="InterPro" id="IPR003362">
    <property type="entry name" value="Bact_transf"/>
</dbReference>
<keyword evidence="3" id="KW-0812">Transmembrane</keyword>
<evidence type="ECO:0000256" key="1">
    <source>
        <dbReference type="ARBA" id="ARBA00006464"/>
    </source>
</evidence>
<feature type="transmembrane region" description="Helical" evidence="3">
    <location>
        <begin position="159"/>
        <end position="180"/>
    </location>
</feature>
<accession>A0A5M6J215</accession>
<dbReference type="EMBL" id="VWPK01000001">
    <property type="protein sequence ID" value="KAA5614640.1"/>
    <property type="molecule type" value="Genomic_DNA"/>
</dbReference>
<dbReference type="PANTHER" id="PTHR30576:SF0">
    <property type="entry name" value="UNDECAPRENYL-PHOSPHATE N-ACETYLGALACTOSAMINYL 1-PHOSPHATE TRANSFERASE-RELATED"/>
    <property type="match status" value="1"/>
</dbReference>
<protein>
    <recommendedName>
        <fullName evidence="4">Bacterial sugar transferase domain-containing protein</fullName>
    </recommendedName>
</protein>
<comment type="caution">
    <text evidence="5">The sequence shown here is derived from an EMBL/GenBank/DDBJ whole genome shotgun (WGS) entry which is preliminary data.</text>
</comment>
<gene>
    <name evidence="5" type="ORF">F1189_00480</name>
</gene>
<dbReference type="AlphaFoldDB" id="A0A5M6J215"/>
<sequence length="348" mass="38440">MDGFMPGRNALLAVRSAPPRQPSYRHSHANQFPHLRSAAAHCRSLLGTMAAALLRRERLVRTLPARAGDPERDHIALESREATRPVHAPARKVLRPAVDIAKRAVPVTALAYQRTHHDGPAPIPGLMSLHTEAADGGAARQSKILSSRRHRAFKRAMDLGLGLAILVIISPILLIIALVIRLETPGPVLFRQPRAGKDNEIFMMLKFRTMYSHLCDIGADRQTSRNDDRITRVGRFLRKTSLDELPQLLNVVGGTMSLVGPRPHALATKVAGVPLEAAVPTYHSRHRVKPGMTGLAQVSGARGALTTLEQLERRVQLDVRYINTWSIALDFWILWRTALLVVADPDAY</sequence>
<keyword evidence="2" id="KW-0270">Exopolysaccharide synthesis</keyword>
<evidence type="ECO:0000259" key="4">
    <source>
        <dbReference type="Pfam" id="PF02397"/>
    </source>
</evidence>
<name>A0A5M6J215_9PROT</name>
<keyword evidence="3" id="KW-0472">Membrane</keyword>
<reference evidence="5 6" key="1">
    <citation type="submission" date="2019-09" db="EMBL/GenBank/DDBJ databases">
        <title>Genome sequence of Rhodovastum atsumiense, a diverse member of the Acetobacteraceae family of non-sulfur purple photosynthetic bacteria.</title>
        <authorList>
            <person name="Meyer T."/>
            <person name="Kyndt J."/>
        </authorList>
    </citation>
    <scope>NUCLEOTIDE SEQUENCE [LARGE SCALE GENOMIC DNA]</scope>
    <source>
        <strain evidence="5 6">DSM 21279</strain>
    </source>
</reference>
<evidence type="ECO:0000313" key="5">
    <source>
        <dbReference type="EMBL" id="KAA5614640.1"/>
    </source>
</evidence>
<keyword evidence="3" id="KW-1133">Transmembrane helix</keyword>